<feature type="transmembrane region" description="Helical" evidence="5">
    <location>
        <begin position="282"/>
        <end position="310"/>
    </location>
</feature>
<evidence type="ECO:0000256" key="5">
    <source>
        <dbReference type="SAM" id="Phobius"/>
    </source>
</evidence>
<dbReference type="RefSeq" id="WP_013630126.1">
    <property type="nucleotide sequence ID" value="NC_015174.1"/>
</dbReference>
<feature type="transmembrane region" description="Helical" evidence="5">
    <location>
        <begin position="195"/>
        <end position="212"/>
    </location>
</feature>
<dbReference type="KEGG" id="pbs:Plabr_3822"/>
<keyword evidence="8" id="KW-1185">Reference proteome</keyword>
<feature type="transmembrane region" description="Helical" evidence="5">
    <location>
        <begin position="91"/>
        <end position="117"/>
    </location>
</feature>
<keyword evidence="2 5" id="KW-0812">Transmembrane</keyword>
<proteinExistence type="predicted"/>
<feature type="transmembrane region" description="Helical" evidence="5">
    <location>
        <begin position="356"/>
        <end position="375"/>
    </location>
</feature>
<keyword evidence="3 5" id="KW-1133">Transmembrane helix</keyword>
<dbReference type="AlphaFoldDB" id="F0SSS9"/>
<dbReference type="Proteomes" id="UP000006860">
    <property type="component" value="Chromosome"/>
</dbReference>
<evidence type="ECO:0000256" key="4">
    <source>
        <dbReference type="ARBA" id="ARBA00023136"/>
    </source>
</evidence>
<feature type="transmembrane region" description="Helical" evidence="5">
    <location>
        <begin position="331"/>
        <end position="350"/>
    </location>
</feature>
<dbReference type="InterPro" id="IPR050367">
    <property type="entry name" value="APC_superfamily"/>
</dbReference>
<organism evidence="7 8">
    <name type="scientific">Rubinisphaera brasiliensis (strain ATCC 49424 / DSM 5305 / JCM 21570 / IAM 15109 / NBRC 103401 / IFAM 1448)</name>
    <name type="common">Planctomyces brasiliensis</name>
    <dbReference type="NCBI Taxonomy" id="756272"/>
    <lineage>
        <taxon>Bacteria</taxon>
        <taxon>Pseudomonadati</taxon>
        <taxon>Planctomycetota</taxon>
        <taxon>Planctomycetia</taxon>
        <taxon>Planctomycetales</taxon>
        <taxon>Planctomycetaceae</taxon>
        <taxon>Rubinisphaera</taxon>
    </lineage>
</organism>
<evidence type="ECO:0000256" key="3">
    <source>
        <dbReference type="ARBA" id="ARBA00022989"/>
    </source>
</evidence>
<evidence type="ECO:0000313" key="8">
    <source>
        <dbReference type="Proteomes" id="UP000006860"/>
    </source>
</evidence>
<dbReference type="Gene3D" id="1.20.1740.10">
    <property type="entry name" value="Amino acid/polyamine transporter I"/>
    <property type="match status" value="1"/>
</dbReference>
<reference evidence="8" key="1">
    <citation type="submission" date="2011-02" db="EMBL/GenBank/DDBJ databases">
        <title>The complete genome of Planctomyces brasiliensis DSM 5305.</title>
        <authorList>
            <person name="Lucas S."/>
            <person name="Copeland A."/>
            <person name="Lapidus A."/>
            <person name="Bruce D."/>
            <person name="Goodwin L."/>
            <person name="Pitluck S."/>
            <person name="Kyrpides N."/>
            <person name="Mavromatis K."/>
            <person name="Pagani I."/>
            <person name="Ivanova N."/>
            <person name="Ovchinnikova G."/>
            <person name="Lu M."/>
            <person name="Detter J.C."/>
            <person name="Han C."/>
            <person name="Land M."/>
            <person name="Hauser L."/>
            <person name="Markowitz V."/>
            <person name="Cheng J.-F."/>
            <person name="Hugenholtz P."/>
            <person name="Woyke T."/>
            <person name="Wu D."/>
            <person name="Tindall B."/>
            <person name="Pomrenke H.G."/>
            <person name="Brambilla E."/>
            <person name="Klenk H.-P."/>
            <person name="Eisen J.A."/>
        </authorList>
    </citation>
    <scope>NUCLEOTIDE SEQUENCE [LARGE SCALE GENOMIC DNA]</scope>
    <source>
        <strain evidence="8">ATCC 49424 / DSM 5305 / JCM 21570 / NBRC 103401 / IFAM 1448</strain>
    </source>
</reference>
<dbReference type="eggNOG" id="COG0531">
    <property type="taxonomic scope" value="Bacteria"/>
</dbReference>
<dbReference type="InterPro" id="IPR004841">
    <property type="entry name" value="AA-permease/SLC12A_dom"/>
</dbReference>
<protein>
    <submittedName>
        <fullName evidence="7">Amino acid/polyamine/organocation transporter, APC superfamily</fullName>
    </submittedName>
</protein>
<evidence type="ECO:0000256" key="2">
    <source>
        <dbReference type="ARBA" id="ARBA00022692"/>
    </source>
</evidence>
<feature type="transmembrane region" description="Helical" evidence="5">
    <location>
        <begin position="232"/>
        <end position="251"/>
    </location>
</feature>
<keyword evidence="4 5" id="KW-0472">Membrane</keyword>
<feature type="transmembrane region" description="Helical" evidence="5">
    <location>
        <begin position="129"/>
        <end position="149"/>
    </location>
</feature>
<sequence length="431" mass="45149">MNQSTATSGTLKRDVGLFGATLLGLGSILGTGIFVALAFASQIAGVYVLPAIGVAALVAFCNGMSSAQLAARHPVSGGTYEYGYRWLSPTLGFAAGWMFLAAKSASAATAALGAAGYLLQWTPYSDSRLSVVVAIVLTLLLTLLVLSGLRRSNRVNTAIVSATVLSLVIFSVALLGVSPDNADALSRTAVDPLEWRSFLEACALMFVAYTGYGRVATLGEELHNPERNIPKAIFITLLVSMLLYLLTGWAITAHLPSLANSGSPAFAAPLEELARSAGLPGIAGLVSLGAITAMLGVLLNLILGLSRVWLAMGRRGDMPAALANIDRAGQSPYAAVIVTGCVIVGLCSLGDVKTTWSFSAFTVLVYYAITNLSALQLTPEERLYPRALSVLGLCSCLGLAFWVEPTAWLAGLTVLAAGLIWRFGFRLLSRK</sequence>
<accession>F0SSS9</accession>
<evidence type="ECO:0000256" key="1">
    <source>
        <dbReference type="ARBA" id="ARBA00004141"/>
    </source>
</evidence>
<evidence type="ECO:0000259" key="6">
    <source>
        <dbReference type="Pfam" id="PF00324"/>
    </source>
</evidence>
<dbReference type="GO" id="GO:0016020">
    <property type="term" value="C:membrane"/>
    <property type="evidence" value="ECO:0007669"/>
    <property type="project" value="UniProtKB-SubCell"/>
</dbReference>
<dbReference type="PIRSF" id="PIRSF006060">
    <property type="entry name" value="AA_transporter"/>
    <property type="match status" value="1"/>
</dbReference>
<dbReference type="OrthoDB" id="259687at2"/>
<gene>
    <name evidence="7" type="ordered locus">Plabr_3822</name>
</gene>
<dbReference type="STRING" id="756272.Plabr_3822"/>
<dbReference type="Pfam" id="PF00324">
    <property type="entry name" value="AA_permease"/>
    <property type="match status" value="1"/>
</dbReference>
<dbReference type="GO" id="GO:0055085">
    <property type="term" value="P:transmembrane transport"/>
    <property type="evidence" value="ECO:0007669"/>
    <property type="project" value="InterPro"/>
</dbReference>
<comment type="subcellular location">
    <subcellularLocation>
        <location evidence="1">Membrane</location>
        <topology evidence="1">Multi-pass membrane protein</topology>
    </subcellularLocation>
</comment>
<evidence type="ECO:0000313" key="7">
    <source>
        <dbReference type="EMBL" id="ADY61407.1"/>
    </source>
</evidence>
<dbReference type="EMBL" id="CP002546">
    <property type="protein sequence ID" value="ADY61407.1"/>
    <property type="molecule type" value="Genomic_DNA"/>
</dbReference>
<feature type="domain" description="Amino acid permease/ SLC12A" evidence="6">
    <location>
        <begin position="20"/>
        <end position="420"/>
    </location>
</feature>
<name>F0SSS9_RUBBR</name>
<feature type="transmembrane region" description="Helical" evidence="5">
    <location>
        <begin position="15"/>
        <end position="40"/>
    </location>
</feature>
<feature type="transmembrane region" description="Helical" evidence="5">
    <location>
        <begin position="387"/>
        <end position="403"/>
    </location>
</feature>
<feature type="transmembrane region" description="Helical" evidence="5">
    <location>
        <begin position="46"/>
        <end position="70"/>
    </location>
</feature>
<feature type="transmembrane region" description="Helical" evidence="5">
    <location>
        <begin position="409"/>
        <end position="428"/>
    </location>
</feature>
<feature type="transmembrane region" description="Helical" evidence="5">
    <location>
        <begin position="156"/>
        <end position="175"/>
    </location>
</feature>
<dbReference type="PANTHER" id="PTHR42770">
    <property type="entry name" value="AMINO ACID TRANSPORTER-RELATED"/>
    <property type="match status" value="1"/>
</dbReference>
<dbReference type="PANTHER" id="PTHR42770:SF7">
    <property type="entry name" value="MEMBRANE PROTEIN"/>
    <property type="match status" value="1"/>
</dbReference>
<dbReference type="HOGENOM" id="CLU_007946_15_12_0"/>